<dbReference type="Proteomes" id="UP000745577">
    <property type="component" value="Unassembled WGS sequence"/>
</dbReference>
<accession>A0A955I8I3</accession>
<evidence type="ECO:0000256" key="1">
    <source>
        <dbReference type="ARBA" id="ARBA00008419"/>
    </source>
</evidence>
<dbReference type="InterPro" id="IPR006114">
    <property type="entry name" value="6PGDH_C"/>
</dbReference>
<dbReference type="Pfam" id="PF00393">
    <property type="entry name" value="6PGD"/>
    <property type="match status" value="1"/>
</dbReference>
<dbReference type="NCBIfam" id="NF007161">
    <property type="entry name" value="PRK09599.1"/>
    <property type="match status" value="1"/>
</dbReference>
<dbReference type="PANTHER" id="PTHR11811">
    <property type="entry name" value="6-PHOSPHOGLUCONATE DEHYDROGENASE"/>
    <property type="match status" value="1"/>
</dbReference>
<dbReference type="GO" id="GO:0050661">
    <property type="term" value="F:NADP binding"/>
    <property type="evidence" value="ECO:0007669"/>
    <property type="project" value="InterPro"/>
</dbReference>
<dbReference type="Pfam" id="PF03446">
    <property type="entry name" value="NAD_binding_2"/>
    <property type="match status" value="1"/>
</dbReference>
<dbReference type="GO" id="GO:0019521">
    <property type="term" value="P:D-gluconate metabolic process"/>
    <property type="evidence" value="ECO:0007669"/>
    <property type="project" value="UniProtKB-KW"/>
</dbReference>
<dbReference type="GO" id="GO:0006098">
    <property type="term" value="P:pentose-phosphate shunt"/>
    <property type="evidence" value="ECO:0007669"/>
    <property type="project" value="InterPro"/>
</dbReference>
<dbReference type="NCBIfam" id="TIGR00872">
    <property type="entry name" value="gnd_rel"/>
    <property type="match status" value="1"/>
</dbReference>
<comment type="similarity">
    <text evidence="1">Belongs to the 6-phosphogluconate dehydrogenase family.</text>
</comment>
<comment type="caution">
    <text evidence="5">The sequence shown here is derived from an EMBL/GenBank/DDBJ whole genome shotgun (WGS) entry which is preliminary data.</text>
</comment>
<dbReference type="SUPFAM" id="SSF51735">
    <property type="entry name" value="NAD(P)-binding Rossmann-fold domains"/>
    <property type="match status" value="1"/>
</dbReference>
<organism evidence="5 6">
    <name type="scientific">Candidatus Dojkabacteria bacterium</name>
    <dbReference type="NCBI Taxonomy" id="2099670"/>
    <lineage>
        <taxon>Bacteria</taxon>
        <taxon>Candidatus Dojkabacteria</taxon>
    </lineage>
</organism>
<dbReference type="InterPro" id="IPR008927">
    <property type="entry name" value="6-PGluconate_DH-like_C_sf"/>
</dbReference>
<reference evidence="5" key="1">
    <citation type="submission" date="2020-04" db="EMBL/GenBank/DDBJ databases">
        <authorList>
            <person name="Zhang T."/>
        </authorList>
    </citation>
    <scope>NUCLEOTIDE SEQUENCE</scope>
    <source>
        <strain evidence="5">HKST-UBA15</strain>
    </source>
</reference>
<evidence type="ECO:0000313" key="6">
    <source>
        <dbReference type="Proteomes" id="UP000745577"/>
    </source>
</evidence>
<dbReference type="InterPro" id="IPR036291">
    <property type="entry name" value="NAD(P)-bd_dom_sf"/>
</dbReference>
<dbReference type="PRINTS" id="PR00076">
    <property type="entry name" value="6PGDHDRGNASE"/>
</dbReference>
<dbReference type="EMBL" id="JAGQLL010000053">
    <property type="protein sequence ID" value="MCA9380351.1"/>
    <property type="molecule type" value="Genomic_DNA"/>
</dbReference>
<dbReference type="SUPFAM" id="SSF48179">
    <property type="entry name" value="6-phosphogluconate dehydrogenase C-terminal domain-like"/>
    <property type="match status" value="1"/>
</dbReference>
<dbReference type="Gene3D" id="3.40.50.720">
    <property type="entry name" value="NAD(P)-binding Rossmann-like Domain"/>
    <property type="match status" value="1"/>
</dbReference>
<evidence type="ECO:0000313" key="5">
    <source>
        <dbReference type="EMBL" id="MCA9380351.1"/>
    </source>
</evidence>
<evidence type="ECO:0000259" key="4">
    <source>
        <dbReference type="SMART" id="SM01350"/>
    </source>
</evidence>
<proteinExistence type="inferred from homology"/>
<sequence length="306" mass="33603">MKKEIGFIGLGSMGLNMVYKLLDRGYTVHAWNRSEGSRSDAKTAGANTYESLSEMANSMNATERVFWSMVSAGPAVDEVLSELKKHVKKGDIVVEGANSFYEDSVRRHNEFEKLGVNYFDAGVSGGLGGARNGSCIMVGGDREIFEKHLEQIVKDLAIEDGYGYFGEPGAGHYIKMVHNAIEYAMMQAMGEGMNLISKSQYKAVDFEKLTDVWNHGSIIEGRLMGFLKEALSKNPNLKDTDSEIGSLGTGEWSVREALKNGVPFPTIAGSVFARYNSRGNDDFSAKVVQALRVEFGGHNSQERPQK</sequence>
<dbReference type="InterPro" id="IPR013328">
    <property type="entry name" value="6PGD_dom2"/>
</dbReference>
<feature type="domain" description="6-phosphogluconate dehydrogenase C-terminal" evidence="4">
    <location>
        <begin position="171"/>
        <end position="302"/>
    </location>
</feature>
<gene>
    <name evidence="5" type="primary">gnd</name>
    <name evidence="5" type="ORF">KC675_04195</name>
</gene>
<dbReference type="InterPro" id="IPR006183">
    <property type="entry name" value="Pgluconate_DH"/>
</dbReference>
<keyword evidence="2" id="KW-0560">Oxidoreductase</keyword>
<dbReference type="SMART" id="SM01350">
    <property type="entry name" value="6PGD"/>
    <property type="match status" value="1"/>
</dbReference>
<evidence type="ECO:0000256" key="3">
    <source>
        <dbReference type="ARBA" id="ARBA00023064"/>
    </source>
</evidence>
<dbReference type="InterPro" id="IPR004849">
    <property type="entry name" value="6DGDH_YqeC"/>
</dbReference>
<keyword evidence="3" id="KW-0311">Gluconate utilization</keyword>
<dbReference type="Gene3D" id="1.10.1040.10">
    <property type="entry name" value="N-(1-d-carboxylethyl)-l-norvaline Dehydrogenase, domain 2"/>
    <property type="match status" value="1"/>
</dbReference>
<protein>
    <submittedName>
        <fullName evidence="5">Decarboxylating 6-phosphogluconate dehydrogenase</fullName>
    </submittedName>
</protein>
<dbReference type="GO" id="GO:0004616">
    <property type="term" value="F:phosphogluconate dehydrogenase (decarboxylating) activity"/>
    <property type="evidence" value="ECO:0007669"/>
    <property type="project" value="InterPro"/>
</dbReference>
<evidence type="ECO:0000256" key="2">
    <source>
        <dbReference type="ARBA" id="ARBA00023002"/>
    </source>
</evidence>
<dbReference type="AlphaFoldDB" id="A0A955I8I3"/>
<name>A0A955I8I3_9BACT</name>
<dbReference type="InterPro" id="IPR006115">
    <property type="entry name" value="6PGDH_NADP-bd"/>
</dbReference>
<reference evidence="5" key="2">
    <citation type="journal article" date="2021" name="Microbiome">
        <title>Successional dynamics and alternative stable states in a saline activated sludge microbial community over 9 years.</title>
        <authorList>
            <person name="Wang Y."/>
            <person name="Ye J."/>
            <person name="Ju F."/>
            <person name="Liu L."/>
            <person name="Boyd J.A."/>
            <person name="Deng Y."/>
            <person name="Parks D.H."/>
            <person name="Jiang X."/>
            <person name="Yin X."/>
            <person name="Woodcroft B.J."/>
            <person name="Tyson G.W."/>
            <person name="Hugenholtz P."/>
            <person name="Polz M.F."/>
            <person name="Zhang T."/>
        </authorList>
    </citation>
    <scope>NUCLEOTIDE SEQUENCE</scope>
    <source>
        <strain evidence="5">HKST-UBA15</strain>
    </source>
</reference>